<keyword evidence="3" id="KW-0548">Nucleotidyltransferase</keyword>
<dbReference type="InterPro" id="IPR012184">
    <property type="entry name" value="Bifunc_Mopterin-bd"/>
</dbReference>
<dbReference type="Gene3D" id="3.90.550.10">
    <property type="entry name" value="Spore Coat Polysaccharide Biosynthesis Protein SpsA, Chain A"/>
    <property type="match status" value="1"/>
</dbReference>
<feature type="compositionally biased region" description="Basic and acidic residues" evidence="1">
    <location>
        <begin position="327"/>
        <end position="337"/>
    </location>
</feature>
<dbReference type="PANTHER" id="PTHR43777:SF1">
    <property type="entry name" value="MOLYBDENUM COFACTOR CYTIDYLYLTRANSFERASE"/>
    <property type="match status" value="1"/>
</dbReference>
<evidence type="ECO:0000313" key="3">
    <source>
        <dbReference type="EMBL" id="VAX03802.1"/>
    </source>
</evidence>
<feature type="region of interest" description="Disordered" evidence="1">
    <location>
        <begin position="321"/>
        <end position="341"/>
    </location>
</feature>
<dbReference type="AlphaFoldDB" id="A0A3B1AJ91"/>
<gene>
    <name evidence="3" type="ORF">MNBD_ALPHA03-56</name>
</gene>
<proteinExistence type="predicted"/>
<dbReference type="PANTHER" id="PTHR43777">
    <property type="entry name" value="MOLYBDENUM COFACTOR CYTIDYLYLTRANSFERASE"/>
    <property type="match status" value="1"/>
</dbReference>
<evidence type="ECO:0000259" key="2">
    <source>
        <dbReference type="Pfam" id="PF12804"/>
    </source>
</evidence>
<protein>
    <submittedName>
        <fullName evidence="3">Molybdopterin molybdenumtransferase / Molybdenum cofactor cytidylyltransferase</fullName>
        <ecNumber evidence="3">2.10.1.1</ecNumber>
        <ecNumber evidence="3">2.7.7.76</ecNumber>
    </submittedName>
</protein>
<evidence type="ECO:0000256" key="1">
    <source>
        <dbReference type="SAM" id="MobiDB-lite"/>
    </source>
</evidence>
<keyword evidence="3" id="KW-0808">Transferase</keyword>
<dbReference type="SUPFAM" id="SSF53448">
    <property type="entry name" value="Nucleotide-diphospho-sugar transferases"/>
    <property type="match status" value="1"/>
</dbReference>
<dbReference type="Pfam" id="PF12804">
    <property type="entry name" value="NTP_transf_3"/>
    <property type="match status" value="1"/>
</dbReference>
<dbReference type="EC" id="2.7.7.76" evidence="3"/>
<dbReference type="InterPro" id="IPR036425">
    <property type="entry name" value="MoaB/Mog-like_dom_sf"/>
</dbReference>
<organism evidence="3">
    <name type="scientific">hydrothermal vent metagenome</name>
    <dbReference type="NCBI Taxonomy" id="652676"/>
    <lineage>
        <taxon>unclassified sequences</taxon>
        <taxon>metagenomes</taxon>
        <taxon>ecological metagenomes</taxon>
    </lineage>
</organism>
<dbReference type="InterPro" id="IPR029044">
    <property type="entry name" value="Nucleotide-diphossugar_trans"/>
</dbReference>
<dbReference type="SUPFAM" id="SSF53218">
    <property type="entry name" value="Molybdenum cofactor biosynthesis proteins"/>
    <property type="match status" value="1"/>
</dbReference>
<dbReference type="GO" id="GO:0061599">
    <property type="term" value="F:molybdopterin molybdotransferase activity"/>
    <property type="evidence" value="ECO:0007669"/>
    <property type="project" value="UniProtKB-EC"/>
</dbReference>
<dbReference type="CDD" id="cd04182">
    <property type="entry name" value="GT_2_like_f"/>
    <property type="match status" value="1"/>
</dbReference>
<dbReference type="GO" id="GO:0061602">
    <property type="term" value="F:molybdenum cofactor cytidylyltransferase activity"/>
    <property type="evidence" value="ECO:0007669"/>
    <property type="project" value="UniProtKB-EC"/>
</dbReference>
<name>A0A3B1AJ91_9ZZZZ</name>
<accession>A0A3B1AJ91</accession>
<dbReference type="EC" id="2.10.1.1" evidence="3"/>
<dbReference type="CDD" id="cd03522">
    <property type="entry name" value="MoeA_like"/>
    <property type="match status" value="1"/>
</dbReference>
<dbReference type="EMBL" id="UOFW01000061">
    <property type="protein sequence ID" value="VAX03802.1"/>
    <property type="molecule type" value="Genomic_DNA"/>
</dbReference>
<feature type="domain" description="MobA-like NTP transferase" evidence="2">
    <location>
        <begin position="352"/>
        <end position="513"/>
    </location>
</feature>
<dbReference type="InterPro" id="IPR025877">
    <property type="entry name" value="MobA-like_NTP_Trfase"/>
</dbReference>
<dbReference type="Gene3D" id="3.40.980.10">
    <property type="entry name" value="MoaB/Mog-like domain"/>
    <property type="match status" value="1"/>
</dbReference>
<sequence length="542" mass="59327">MKFGEFPLSQILGAILVHSVRLSSGNLKKGRRLSEADIKRLSDNDISYVTAAIPEPDDMMEDVAAGYISAHISGHHINCAEAFTGRVNLYAVEDGVMSINEPGVNRLNHMDEAITLATIAQEAIVHKGQLVATVKIIPFCVQEKTVKRIVAESEQALIAIRPFVSQKAVMIQTMLTGTTEKILAKTKKVMTHRLNLFGMSLVDDLRCAHKEKSLADFLKNRGGTHDMTLIMGASAITDRRDVIPAAIIHAGGEIIHYGMPVDPGNLMLLAKLHGKWVLGLPGCSRSPKLNGIDLILSRICAGLDVTRDQVMNMGVGGLLSEYPGRPQPREKKPQFREKRSKNMMTASKKIAALVLAAGQSKRMGRNNKLLLPYGKGTVLSHVLGQINQAGIDDIYVITGHEKDVVEQEVRKNNGVAIYNDLYEEGLSTSVKAGIAGLPKDIDAVMIILGDMPNMSADILRKIMAAYNLAQGQSIIIPTHNGKRGNPILWDADFFGDFDRLQGDMGAKILLNDYPEYITELEIDSDGIFLDIDTIEAYESLKK</sequence>
<dbReference type="PIRSF" id="PIRSF036626">
    <property type="entry name" value="MPTBd_MobAlike"/>
    <property type="match status" value="1"/>
</dbReference>
<reference evidence="3" key="1">
    <citation type="submission" date="2018-06" db="EMBL/GenBank/DDBJ databases">
        <authorList>
            <person name="Zhirakovskaya E."/>
        </authorList>
    </citation>
    <scope>NUCLEOTIDE SEQUENCE</scope>
</reference>